<feature type="transmembrane region" description="Helical" evidence="1">
    <location>
        <begin position="28"/>
        <end position="48"/>
    </location>
</feature>
<evidence type="ECO:0000256" key="1">
    <source>
        <dbReference type="SAM" id="Phobius"/>
    </source>
</evidence>
<keyword evidence="1" id="KW-1133">Transmembrane helix</keyword>
<feature type="transmembrane region" description="Helical" evidence="1">
    <location>
        <begin position="176"/>
        <end position="200"/>
    </location>
</feature>
<dbReference type="Pfam" id="PF20108">
    <property type="entry name" value="DUF6498"/>
    <property type="match status" value="1"/>
</dbReference>
<sequence length="210" mass="24037">MKIDLSTLSLIAVNIVVIFFALQEGYHIGVLVWIFWFQSLIIGIFHTIKLVSLNKTNISFYSIPLVFGTLLSFLFYVALHLFFLLFVYALAPIESLNFHIPINCVYNHQTVPCKVYPLDDSSVNFILMSVLLFFINHLISFIVNIKRDLEKMQGSAVYSAINFLVGPYPRILPMHIIICFSFFLGQFESLLLIGIIKTIVDVAAHQFEHN</sequence>
<protein>
    <submittedName>
        <fullName evidence="2">Uncharacterized protein</fullName>
    </submittedName>
</protein>
<evidence type="ECO:0000313" key="2">
    <source>
        <dbReference type="EMBL" id="VVC03369.1"/>
    </source>
</evidence>
<keyword evidence="1" id="KW-0472">Membrane</keyword>
<feature type="transmembrane region" description="Helical" evidence="1">
    <location>
        <begin position="5"/>
        <end position="22"/>
    </location>
</feature>
<dbReference type="Proteomes" id="UP000789941">
    <property type="component" value="Unassembled WGS sequence"/>
</dbReference>
<dbReference type="InterPro" id="IPR045466">
    <property type="entry name" value="DUF6498"/>
</dbReference>
<evidence type="ECO:0000313" key="3">
    <source>
        <dbReference type="Proteomes" id="UP000789941"/>
    </source>
</evidence>
<organism evidence="2 3">
    <name type="scientific">Candidatus Bilamarchaeum dharawalense</name>
    <dbReference type="NCBI Taxonomy" id="2885759"/>
    <lineage>
        <taxon>Archaea</taxon>
        <taxon>Candidatus Micrarchaeota</taxon>
        <taxon>Candidatus Micrarchaeia</taxon>
        <taxon>Candidatus Anstonellales</taxon>
        <taxon>Candidatus Bilamarchaeaceae</taxon>
        <taxon>Candidatus Bilamarchaeum</taxon>
    </lineage>
</organism>
<dbReference type="AlphaFoldDB" id="A0A5E4LPS0"/>
<proteinExistence type="predicted"/>
<feature type="transmembrane region" description="Helical" evidence="1">
    <location>
        <begin position="125"/>
        <end position="145"/>
    </location>
</feature>
<dbReference type="EMBL" id="CABMJJ010000007">
    <property type="protein sequence ID" value="VVC03369.1"/>
    <property type="molecule type" value="Genomic_DNA"/>
</dbReference>
<gene>
    <name evidence="2" type="ORF">LFW2832_00323</name>
</gene>
<accession>A0A5E4LPS0</accession>
<comment type="caution">
    <text evidence="2">The sequence shown here is derived from an EMBL/GenBank/DDBJ whole genome shotgun (WGS) entry which is preliminary data.</text>
</comment>
<feature type="transmembrane region" description="Helical" evidence="1">
    <location>
        <begin position="60"/>
        <end position="91"/>
    </location>
</feature>
<keyword evidence="1" id="KW-0812">Transmembrane</keyword>
<reference evidence="2 3" key="1">
    <citation type="submission" date="2019-08" db="EMBL/GenBank/DDBJ databases">
        <authorList>
            <person name="Vazquez-Campos X."/>
        </authorList>
    </citation>
    <scope>NUCLEOTIDE SEQUENCE [LARGE SCALE GENOMIC DNA]</scope>
    <source>
        <strain evidence="2">LFW-283_2</strain>
    </source>
</reference>
<name>A0A5E4LPS0_9ARCH</name>